<dbReference type="Proteomes" id="UP001165960">
    <property type="component" value="Unassembled WGS sequence"/>
</dbReference>
<evidence type="ECO:0000313" key="1">
    <source>
        <dbReference type="EMBL" id="KAJ9054926.1"/>
    </source>
</evidence>
<accession>A0ACC2RXZ2</accession>
<sequence>MKFTTLLSALSLSQILSAHLLNVEDPASFNHSSIAVNGRNYHFVDEGPRNAQLIVMCHGFPELWYMYKHQIKHLSELGYRVVALDMIGYGQSDAPKELSAYTYESVTKDIKDLVPKLGARSAVFLGHDWGSPIVWMMAVSHSQVVDGVISISVPFYSPLPTNDLEIIATFIPALSYQVIQF</sequence>
<name>A0ACC2RXZ2_9FUNG</name>
<gene>
    <name evidence="1" type="ORF">DSO57_1009343</name>
</gene>
<reference evidence="1" key="1">
    <citation type="submission" date="2022-04" db="EMBL/GenBank/DDBJ databases">
        <title>Genome of the entomopathogenic fungus Entomophthora muscae.</title>
        <authorList>
            <person name="Elya C."/>
            <person name="Lovett B.R."/>
            <person name="Lee E."/>
            <person name="Macias A.M."/>
            <person name="Hajek A.E."/>
            <person name="De Bivort B.L."/>
            <person name="Kasson M.T."/>
            <person name="De Fine Licht H.H."/>
            <person name="Stajich J.E."/>
        </authorList>
    </citation>
    <scope>NUCLEOTIDE SEQUENCE</scope>
    <source>
        <strain evidence="1">Berkeley</strain>
    </source>
</reference>
<dbReference type="EMBL" id="QTSX02006419">
    <property type="protein sequence ID" value="KAJ9054926.1"/>
    <property type="molecule type" value="Genomic_DNA"/>
</dbReference>
<protein>
    <submittedName>
        <fullName evidence="1">Uncharacterized protein</fullName>
    </submittedName>
</protein>
<evidence type="ECO:0000313" key="2">
    <source>
        <dbReference type="Proteomes" id="UP001165960"/>
    </source>
</evidence>
<keyword evidence="2" id="KW-1185">Reference proteome</keyword>
<proteinExistence type="predicted"/>
<organism evidence="1 2">
    <name type="scientific">Entomophthora muscae</name>
    <dbReference type="NCBI Taxonomy" id="34485"/>
    <lineage>
        <taxon>Eukaryota</taxon>
        <taxon>Fungi</taxon>
        <taxon>Fungi incertae sedis</taxon>
        <taxon>Zoopagomycota</taxon>
        <taxon>Entomophthoromycotina</taxon>
        <taxon>Entomophthoromycetes</taxon>
        <taxon>Entomophthorales</taxon>
        <taxon>Entomophthoraceae</taxon>
        <taxon>Entomophthora</taxon>
    </lineage>
</organism>
<comment type="caution">
    <text evidence="1">The sequence shown here is derived from an EMBL/GenBank/DDBJ whole genome shotgun (WGS) entry which is preliminary data.</text>
</comment>